<gene>
    <name evidence="3" type="ORF">FM121_09500</name>
</gene>
<evidence type="ECO:0000313" key="4">
    <source>
        <dbReference type="Proteomes" id="UP000195918"/>
    </source>
</evidence>
<dbReference type="EMBL" id="FWFD01000015">
    <property type="protein sequence ID" value="SLM86313.1"/>
    <property type="molecule type" value="Genomic_DNA"/>
</dbReference>
<dbReference type="AlphaFoldDB" id="A0A1X6WPP8"/>
<dbReference type="Gene3D" id="3.10.450.40">
    <property type="match status" value="2"/>
</dbReference>
<dbReference type="InterPro" id="IPR046350">
    <property type="entry name" value="Cystatin_sf"/>
</dbReference>
<dbReference type="Proteomes" id="UP000195918">
    <property type="component" value="Unassembled WGS sequence"/>
</dbReference>
<organism evidence="3 4">
    <name type="scientific">Vagococcus fluvialis bH819</name>
    <dbReference type="NCBI Taxonomy" id="1255619"/>
    <lineage>
        <taxon>Bacteria</taxon>
        <taxon>Bacillati</taxon>
        <taxon>Bacillota</taxon>
        <taxon>Bacilli</taxon>
        <taxon>Lactobacillales</taxon>
        <taxon>Enterococcaceae</taxon>
        <taxon>Vagococcus</taxon>
    </lineage>
</organism>
<dbReference type="Pfam" id="PF03413">
    <property type="entry name" value="PepSY"/>
    <property type="match status" value="1"/>
</dbReference>
<feature type="domain" description="PepSY" evidence="1">
    <location>
        <begin position="66"/>
        <end position="123"/>
    </location>
</feature>
<sequence>MRKAKNQAIKISEEVANISKVENFYWFTRDRTYFTVVGTDDKNESKVVLLPQDGSEALVMNQKDGLTGDDAIQVVLDTKETKKIKKISLGMYDKKPVWEVVATAKDNSLSYYLIDFKEGKITNKMTDL</sequence>
<accession>A0A1X6WPP8</accession>
<dbReference type="Pfam" id="PF17881">
    <property type="entry name" value="TseB"/>
    <property type="match status" value="1"/>
</dbReference>
<keyword evidence="4" id="KW-1185">Reference proteome</keyword>
<reference evidence="4" key="1">
    <citation type="submission" date="2017-02" db="EMBL/GenBank/DDBJ databases">
        <authorList>
            <person name="Dridi B."/>
        </authorList>
    </citation>
    <scope>NUCLEOTIDE SEQUENCE [LARGE SCALE GENOMIC DNA]</scope>
    <source>
        <strain evidence="4">bH819</strain>
    </source>
</reference>
<evidence type="ECO:0000313" key="3">
    <source>
        <dbReference type="EMBL" id="SLM86313.1"/>
    </source>
</evidence>
<protein>
    <recommendedName>
        <fullName evidence="5">DUF5590 domain-containing protein</fullName>
    </recommendedName>
</protein>
<dbReference type="InterPro" id="IPR025711">
    <property type="entry name" value="PepSY"/>
</dbReference>
<evidence type="ECO:0000259" key="1">
    <source>
        <dbReference type="Pfam" id="PF03413"/>
    </source>
</evidence>
<evidence type="ECO:0008006" key="5">
    <source>
        <dbReference type="Google" id="ProtNLM"/>
    </source>
</evidence>
<proteinExistence type="predicted"/>
<feature type="domain" description="Cell wall elongation regulator TseB-like" evidence="2">
    <location>
        <begin position="7"/>
        <end position="51"/>
    </location>
</feature>
<name>A0A1X6WPP8_9ENTE</name>
<dbReference type="InterPro" id="IPR041401">
    <property type="entry name" value="TseB-like_dom"/>
</dbReference>
<dbReference type="SUPFAM" id="SSF54403">
    <property type="entry name" value="Cystatin/monellin"/>
    <property type="match status" value="2"/>
</dbReference>
<evidence type="ECO:0000259" key="2">
    <source>
        <dbReference type="Pfam" id="PF17881"/>
    </source>
</evidence>